<gene>
    <name evidence="5" type="primary">ATP6E</name>
    <name evidence="5" type="ORF">TSPGSL018_14555</name>
</gene>
<dbReference type="GO" id="GO:0033178">
    <property type="term" value="C:proton-transporting two-sector ATPase complex, catalytic domain"/>
    <property type="evidence" value="ECO:0007669"/>
    <property type="project" value="InterPro"/>
</dbReference>
<evidence type="ECO:0000256" key="3">
    <source>
        <dbReference type="ARBA" id="ARBA00023065"/>
    </source>
</evidence>
<dbReference type="InterPro" id="IPR038495">
    <property type="entry name" value="ATPase_E_C"/>
</dbReference>
<feature type="non-terminal residue" evidence="5">
    <location>
        <position position="200"/>
    </location>
</feature>
<dbReference type="Pfam" id="PF01991">
    <property type="entry name" value="vATP-synt_E"/>
    <property type="match status" value="1"/>
</dbReference>
<dbReference type="PANTHER" id="PTHR45715">
    <property type="entry name" value="ATPASE H+-TRANSPORTING V1 SUBUNIT E1A-RELATED"/>
    <property type="match status" value="1"/>
</dbReference>
<keyword evidence="3" id="KW-0406">Ion transport</keyword>
<feature type="coiled-coil region" evidence="4">
    <location>
        <begin position="7"/>
        <end position="68"/>
    </location>
</feature>
<dbReference type="AlphaFoldDB" id="A0A061R279"/>
<dbReference type="InterPro" id="IPR002842">
    <property type="entry name" value="ATPase_V1_Esu"/>
</dbReference>
<dbReference type="SUPFAM" id="SSF160527">
    <property type="entry name" value="V-type ATPase subunit E-like"/>
    <property type="match status" value="1"/>
</dbReference>
<evidence type="ECO:0000256" key="1">
    <source>
        <dbReference type="ARBA" id="ARBA00005901"/>
    </source>
</evidence>
<dbReference type="Gene3D" id="3.30.2320.30">
    <property type="entry name" value="ATP synthase, E subunit, C-terminal"/>
    <property type="match status" value="1"/>
</dbReference>
<comment type="similarity">
    <text evidence="1">Belongs to the V-ATPase E subunit family.</text>
</comment>
<dbReference type="GO" id="GO:0046961">
    <property type="term" value="F:proton-transporting ATPase activity, rotational mechanism"/>
    <property type="evidence" value="ECO:0007669"/>
    <property type="project" value="InterPro"/>
</dbReference>
<sequence>MNEMEVVKQVDQMVRFIKQEAEEKANEIMVSAEEEFNIEKLQMIEAEKQKIKKEYERKESQVEVKKKIEYSKKLNEMRLKVLTAKQESLDQIYSSAQKELQGASSKGNYGEMIKLLIVQAMHKLREPTVVLKCRKEDVSACEKQMEPARKLFAEKHKMEAPTITLDRKNFLLPGPKPGSDAVFWYWILIPLSALLLSGNS</sequence>
<keyword evidence="4" id="KW-0175">Coiled coil</keyword>
<dbReference type="EMBL" id="GBEZ01020617">
    <property type="protein sequence ID" value="JAC66068.1"/>
    <property type="molecule type" value="Transcribed_RNA"/>
</dbReference>
<protein>
    <submittedName>
        <fullName evidence="5">V-type H+-transporting ATPase subunit E</fullName>
    </submittedName>
</protein>
<organism evidence="5">
    <name type="scientific">Tetraselmis sp. GSL018</name>
    <dbReference type="NCBI Taxonomy" id="582737"/>
    <lineage>
        <taxon>Eukaryota</taxon>
        <taxon>Viridiplantae</taxon>
        <taxon>Chlorophyta</taxon>
        <taxon>core chlorophytes</taxon>
        <taxon>Chlorodendrophyceae</taxon>
        <taxon>Chlorodendrales</taxon>
        <taxon>Chlorodendraceae</taxon>
        <taxon>Tetraselmis</taxon>
    </lineage>
</organism>
<reference evidence="5" key="1">
    <citation type="submission" date="2014-05" db="EMBL/GenBank/DDBJ databases">
        <title>The transcriptome of the halophilic microalga Tetraselmis sp. GSL018 isolated from the Great Salt Lake, Utah.</title>
        <authorList>
            <person name="Jinkerson R.E."/>
            <person name="D'Adamo S."/>
            <person name="Posewitz M.C."/>
        </authorList>
    </citation>
    <scope>NUCLEOTIDE SEQUENCE</scope>
    <source>
        <strain evidence="5">GSL018</strain>
    </source>
</reference>
<evidence type="ECO:0000256" key="4">
    <source>
        <dbReference type="SAM" id="Coils"/>
    </source>
</evidence>
<evidence type="ECO:0000313" key="5">
    <source>
        <dbReference type="EMBL" id="JAC66068.1"/>
    </source>
</evidence>
<accession>A0A061R279</accession>
<dbReference type="Gene3D" id="6.10.250.1620">
    <property type="match status" value="1"/>
</dbReference>
<name>A0A061R279_9CHLO</name>
<evidence type="ECO:0000256" key="2">
    <source>
        <dbReference type="ARBA" id="ARBA00022448"/>
    </source>
</evidence>
<proteinExistence type="inferred from homology"/>
<keyword evidence="2" id="KW-0813">Transport</keyword>